<accession>A0A1E3AV93</accession>
<organism evidence="4 6">
    <name type="scientific">Eisenbergiella tayi</name>
    <dbReference type="NCBI Taxonomy" id="1432052"/>
    <lineage>
        <taxon>Bacteria</taxon>
        <taxon>Bacillati</taxon>
        <taxon>Bacillota</taxon>
        <taxon>Clostridia</taxon>
        <taxon>Lachnospirales</taxon>
        <taxon>Lachnospiraceae</taxon>
        <taxon>Eisenbergiella</taxon>
    </lineage>
</organism>
<evidence type="ECO:0000313" key="4">
    <source>
        <dbReference type="EMBL" id="ODM12441.1"/>
    </source>
</evidence>
<proteinExistence type="predicted"/>
<name>A0A1E3AV93_9FIRM</name>
<dbReference type="EMBL" id="MCGH01000005">
    <property type="protein sequence ID" value="ODM01905.1"/>
    <property type="molecule type" value="Genomic_DNA"/>
</dbReference>
<dbReference type="SUPFAM" id="SSF54197">
    <property type="entry name" value="HIT-like"/>
    <property type="match status" value="1"/>
</dbReference>
<dbReference type="InterPro" id="IPR011146">
    <property type="entry name" value="HIT-like"/>
</dbReference>
<dbReference type="PROSITE" id="PS51084">
    <property type="entry name" value="HIT_2"/>
    <property type="match status" value="1"/>
</dbReference>
<evidence type="ECO:0000313" key="3">
    <source>
        <dbReference type="EMBL" id="ODM01905.1"/>
    </source>
</evidence>
<reference evidence="5 6" key="1">
    <citation type="submission" date="2016-07" db="EMBL/GenBank/DDBJ databases">
        <title>Characterization of isolates of Eisenbergiella tayi derived from blood cultures, using whole genome sequencing.</title>
        <authorList>
            <person name="Burdz T."/>
            <person name="Wiebe D."/>
            <person name="Huynh C."/>
            <person name="Bernard K."/>
        </authorList>
    </citation>
    <scope>NUCLEOTIDE SEQUENCE [LARGE SCALE GENOMIC DNA]</scope>
    <source>
        <strain evidence="3 5">NML 110608</strain>
        <strain evidence="4 6">NML 120489</strain>
    </source>
</reference>
<dbReference type="PATRIC" id="fig|1432052.3.peg.156"/>
<evidence type="ECO:0000313" key="5">
    <source>
        <dbReference type="Proteomes" id="UP000094067"/>
    </source>
</evidence>
<comment type="caution">
    <text evidence="4">The sequence shown here is derived from an EMBL/GenBank/DDBJ whole genome shotgun (WGS) entry which is preliminary data.</text>
</comment>
<dbReference type="GO" id="GO:0003824">
    <property type="term" value="F:catalytic activity"/>
    <property type="evidence" value="ECO:0007669"/>
    <property type="project" value="InterPro"/>
</dbReference>
<dbReference type="Pfam" id="PF01230">
    <property type="entry name" value="HIT"/>
    <property type="match status" value="1"/>
</dbReference>
<dbReference type="Proteomes" id="UP000095003">
    <property type="component" value="Unassembled WGS sequence"/>
</dbReference>
<protein>
    <recommendedName>
        <fullName evidence="2">HIT domain-containing protein</fullName>
    </recommendedName>
</protein>
<dbReference type="AlphaFoldDB" id="A0A1E3AV93"/>
<dbReference type="Proteomes" id="UP000094067">
    <property type="component" value="Unassembled WGS sequence"/>
</dbReference>
<dbReference type="InterPro" id="IPR036265">
    <property type="entry name" value="HIT-like_sf"/>
</dbReference>
<dbReference type="Gene3D" id="3.30.428.10">
    <property type="entry name" value="HIT-like"/>
    <property type="match status" value="1"/>
</dbReference>
<evidence type="ECO:0000259" key="2">
    <source>
        <dbReference type="PROSITE" id="PS51084"/>
    </source>
</evidence>
<dbReference type="RefSeq" id="WP_044964053.1">
    <property type="nucleotide sequence ID" value="NZ_DAWDRA010000054.1"/>
</dbReference>
<feature type="domain" description="HIT" evidence="2">
    <location>
        <begin position="3"/>
        <end position="109"/>
    </location>
</feature>
<gene>
    <name evidence="4" type="ORF">BEH84_00155</name>
    <name evidence="3" type="ORF">BEI61_05904</name>
</gene>
<dbReference type="EMBL" id="MCGI01000001">
    <property type="protein sequence ID" value="ODM12441.1"/>
    <property type="molecule type" value="Genomic_DNA"/>
</dbReference>
<sequence>MCGVCQTIQETIEGKNRYFVRELETGYVVIGDYQRIKGYTLFLCKVHATEIHFLERPFRETFLNEMSLVAEAVYNAFGPDKLNYELLGQGENVHMHWHIFPRRKGDTPEPGPVWKLPREEMYAEQYLPSDEELQELKQKLNAELDKLLQ</sequence>
<dbReference type="GeneID" id="93304934"/>
<evidence type="ECO:0000313" key="6">
    <source>
        <dbReference type="Proteomes" id="UP000095003"/>
    </source>
</evidence>
<evidence type="ECO:0000256" key="1">
    <source>
        <dbReference type="PROSITE-ProRule" id="PRU00464"/>
    </source>
</evidence>
<feature type="short sequence motif" description="Histidine triad motif" evidence="1">
    <location>
        <begin position="94"/>
        <end position="98"/>
    </location>
</feature>